<dbReference type="EMBL" id="SMFL01000031">
    <property type="protein sequence ID" value="TDE08056.1"/>
    <property type="molecule type" value="Genomic_DNA"/>
</dbReference>
<keyword evidence="2" id="KW-1185">Reference proteome</keyword>
<reference evidence="1 2" key="1">
    <citation type="submission" date="2019-03" db="EMBL/GenBank/DDBJ databases">
        <title>Dyadobacter AR-3-6 sp. nov., isolated from arctic soil.</title>
        <authorList>
            <person name="Chaudhary D.K."/>
        </authorList>
    </citation>
    <scope>NUCLEOTIDE SEQUENCE [LARGE SCALE GENOMIC DNA]</scope>
    <source>
        <strain evidence="1 2">AR-3-6</strain>
    </source>
</reference>
<proteinExistence type="predicted"/>
<comment type="caution">
    <text evidence="1">The sequence shown here is derived from an EMBL/GenBank/DDBJ whole genome shotgun (WGS) entry which is preliminary data.</text>
</comment>
<name>A0A4R5D456_9BACT</name>
<evidence type="ECO:0000313" key="1">
    <source>
        <dbReference type="EMBL" id="TDE08056.1"/>
    </source>
</evidence>
<dbReference type="Proteomes" id="UP000294850">
    <property type="component" value="Unassembled WGS sequence"/>
</dbReference>
<dbReference type="RefSeq" id="WP_131963075.1">
    <property type="nucleotide sequence ID" value="NZ_SMFL01000031.1"/>
</dbReference>
<accession>A0A4R5D456</accession>
<protein>
    <submittedName>
        <fullName evidence="1">Uncharacterized protein</fullName>
    </submittedName>
</protein>
<gene>
    <name evidence="1" type="ORF">E0F88_33260</name>
</gene>
<dbReference type="AlphaFoldDB" id="A0A4R5D456"/>
<organism evidence="1 2">
    <name type="scientific">Dyadobacter psychrotolerans</name>
    <dbReference type="NCBI Taxonomy" id="2541721"/>
    <lineage>
        <taxon>Bacteria</taxon>
        <taxon>Pseudomonadati</taxon>
        <taxon>Bacteroidota</taxon>
        <taxon>Cytophagia</taxon>
        <taxon>Cytophagales</taxon>
        <taxon>Spirosomataceae</taxon>
        <taxon>Dyadobacter</taxon>
    </lineage>
</organism>
<evidence type="ECO:0000313" key="2">
    <source>
        <dbReference type="Proteomes" id="UP000294850"/>
    </source>
</evidence>
<sequence>MSFVKIKATPSNAQGSIHAQSHERTFYLNSNHIAGISEDGWIKLAGSVSILHLGGEYFIKMRLADIHAVKIEEL</sequence>